<name>A0A9D1HTA0_9FIRM</name>
<evidence type="ECO:0000256" key="1">
    <source>
        <dbReference type="ARBA" id="ARBA00000877"/>
    </source>
</evidence>
<evidence type="ECO:0000313" key="12">
    <source>
        <dbReference type="EMBL" id="HIU20905.1"/>
    </source>
</evidence>
<dbReference type="EMBL" id="DVMN01000027">
    <property type="protein sequence ID" value="HIU20905.1"/>
    <property type="molecule type" value="Genomic_DNA"/>
</dbReference>
<keyword evidence="8 10" id="KW-1133">Transmembrane helix</keyword>
<evidence type="ECO:0000256" key="2">
    <source>
        <dbReference type="ARBA" id="ARBA00022475"/>
    </source>
</evidence>
<comment type="similarity">
    <text evidence="10">Belongs to the adenylate cyclase family. DacA/CdaA subfamily.</text>
</comment>
<dbReference type="Gene3D" id="3.40.1700.10">
    <property type="entry name" value="DNA integrity scanning protein, DisA, N-terminal domain"/>
    <property type="match status" value="1"/>
</dbReference>
<sequence>MYDFVSYASTLDWYAIIDGVVLVAALALLVVMFAYRRNIRVLIMALSVAVLEILVMVLSALSDHEILTVSRYILHYAMIAVIVMCCVVYQSDLKSIFQRIANPRGLPAFNDGMNSDDELRETTAEILSACQDMAKQDVGAIIIIDSNKSVNDTVLSSGTMLNAELSAALLESIFNTKAPLHDGAVIVRGNKVVAAGCFLPLTQKNINKEMGTRHRAAIGITEDTDVLSIVVSEETGIISVVKRGEIRRYMTMDKLKDEIEEAFGISPGAIAKRQAKEDKKHHGRL</sequence>
<keyword evidence="6 10" id="KW-0547">Nucleotide-binding</keyword>
<dbReference type="GO" id="GO:0004016">
    <property type="term" value="F:adenylate cyclase activity"/>
    <property type="evidence" value="ECO:0007669"/>
    <property type="project" value="UniProtKB-UniRule"/>
</dbReference>
<evidence type="ECO:0000256" key="7">
    <source>
        <dbReference type="ARBA" id="ARBA00022840"/>
    </source>
</evidence>
<dbReference type="GO" id="GO:0005524">
    <property type="term" value="F:ATP binding"/>
    <property type="evidence" value="ECO:0007669"/>
    <property type="project" value="UniProtKB-UniRule"/>
</dbReference>
<dbReference type="GO" id="GO:0006171">
    <property type="term" value="P:cAMP biosynthetic process"/>
    <property type="evidence" value="ECO:0007669"/>
    <property type="project" value="InterPro"/>
</dbReference>
<dbReference type="InterPro" id="IPR050338">
    <property type="entry name" value="DisA"/>
</dbReference>
<keyword evidence="7 10" id="KW-0067">ATP-binding</keyword>
<dbReference type="PIRSF" id="PIRSF004793">
    <property type="entry name" value="UCP004793"/>
    <property type="match status" value="1"/>
</dbReference>
<dbReference type="HAMAP" id="MF_01499">
    <property type="entry name" value="DacA"/>
    <property type="match status" value="1"/>
</dbReference>
<organism evidence="12 13">
    <name type="scientific">Candidatus Limadaptatus stercorigallinarum</name>
    <dbReference type="NCBI Taxonomy" id="2840845"/>
    <lineage>
        <taxon>Bacteria</taxon>
        <taxon>Bacillati</taxon>
        <taxon>Bacillota</taxon>
        <taxon>Clostridia</taxon>
        <taxon>Eubacteriales</taxon>
        <taxon>Candidatus Limadaptatus</taxon>
    </lineage>
</organism>
<evidence type="ECO:0000313" key="13">
    <source>
        <dbReference type="Proteomes" id="UP000824088"/>
    </source>
</evidence>
<dbReference type="PROSITE" id="PS51794">
    <property type="entry name" value="DAC"/>
    <property type="match status" value="1"/>
</dbReference>
<dbReference type="InterPro" id="IPR003390">
    <property type="entry name" value="DNA_integrity_scan_DisA_N"/>
</dbReference>
<keyword evidence="3 10" id="KW-0808">Transferase</keyword>
<dbReference type="EC" id="2.7.7.85" evidence="10"/>
<keyword evidence="9 10" id="KW-0472">Membrane</keyword>
<gene>
    <name evidence="10" type="primary">dacA</name>
    <name evidence="12" type="ORF">IAD51_01510</name>
</gene>
<evidence type="ECO:0000256" key="6">
    <source>
        <dbReference type="ARBA" id="ARBA00022741"/>
    </source>
</evidence>
<accession>A0A9D1HTA0</accession>
<comment type="function">
    <text evidence="10">Catalyzes the condensation of 2 ATP molecules into cyclic di-AMP (c-di-AMP), a second messenger used to regulate differing processes in different bacteria.</text>
</comment>
<dbReference type="PANTHER" id="PTHR34185">
    <property type="entry name" value="DIADENYLATE CYCLASE"/>
    <property type="match status" value="1"/>
</dbReference>
<comment type="caution">
    <text evidence="10">Lacks conserved residue(s) required for the propagation of feature annotation.</text>
</comment>
<dbReference type="AlphaFoldDB" id="A0A9D1HTA0"/>
<feature type="transmembrane region" description="Helical" evidence="10">
    <location>
        <begin position="41"/>
        <end position="61"/>
    </location>
</feature>
<reference evidence="12" key="1">
    <citation type="submission" date="2020-10" db="EMBL/GenBank/DDBJ databases">
        <authorList>
            <person name="Gilroy R."/>
        </authorList>
    </citation>
    <scope>NUCLEOTIDE SEQUENCE</scope>
    <source>
        <strain evidence="12">1063</strain>
    </source>
</reference>
<dbReference type="SUPFAM" id="SSF143597">
    <property type="entry name" value="YojJ-like"/>
    <property type="match status" value="1"/>
</dbReference>
<dbReference type="GO" id="GO:0106408">
    <property type="term" value="F:diadenylate cyclase activity"/>
    <property type="evidence" value="ECO:0007669"/>
    <property type="project" value="UniProtKB-EC"/>
</dbReference>
<evidence type="ECO:0000259" key="11">
    <source>
        <dbReference type="PROSITE" id="PS51794"/>
    </source>
</evidence>
<proteinExistence type="inferred from homology"/>
<evidence type="ECO:0000256" key="3">
    <source>
        <dbReference type="ARBA" id="ARBA00022679"/>
    </source>
</evidence>
<dbReference type="InterPro" id="IPR014046">
    <property type="entry name" value="C-di-AMP_synthase"/>
</dbReference>
<dbReference type="InterPro" id="IPR036888">
    <property type="entry name" value="DNA_integrity_DisA_N_sf"/>
</dbReference>
<evidence type="ECO:0000256" key="8">
    <source>
        <dbReference type="ARBA" id="ARBA00022989"/>
    </source>
</evidence>
<dbReference type="Pfam" id="PF02457">
    <property type="entry name" value="DAC"/>
    <property type="match status" value="1"/>
</dbReference>
<feature type="domain" description="DAC" evidence="11">
    <location>
        <begin position="90"/>
        <end position="252"/>
    </location>
</feature>
<evidence type="ECO:0000256" key="5">
    <source>
        <dbReference type="ARBA" id="ARBA00022695"/>
    </source>
</evidence>
<dbReference type="PANTHER" id="PTHR34185:SF1">
    <property type="entry name" value="DIADENYLATE CYCLASE"/>
    <property type="match status" value="1"/>
</dbReference>
<dbReference type="InterPro" id="IPR034701">
    <property type="entry name" value="CdaA"/>
</dbReference>
<comment type="caution">
    <text evidence="12">The sequence shown here is derived from an EMBL/GenBank/DDBJ whole genome shotgun (WGS) entry which is preliminary data.</text>
</comment>
<feature type="transmembrane region" description="Helical" evidence="10">
    <location>
        <begin position="13"/>
        <end position="34"/>
    </location>
</feature>
<keyword evidence="2 10" id="KW-1003">Cell membrane</keyword>
<comment type="subunit">
    <text evidence="10">Probably a homodimer.</text>
</comment>
<comment type="catalytic activity">
    <reaction evidence="1 10">
        <text>2 ATP = 3',3'-c-di-AMP + 2 diphosphate</text>
        <dbReference type="Rhea" id="RHEA:35655"/>
        <dbReference type="ChEBI" id="CHEBI:30616"/>
        <dbReference type="ChEBI" id="CHEBI:33019"/>
        <dbReference type="ChEBI" id="CHEBI:71500"/>
        <dbReference type="EC" id="2.7.7.85"/>
    </reaction>
</comment>
<dbReference type="Proteomes" id="UP000824088">
    <property type="component" value="Unassembled WGS sequence"/>
</dbReference>
<evidence type="ECO:0000256" key="9">
    <source>
        <dbReference type="ARBA" id="ARBA00023136"/>
    </source>
</evidence>
<keyword evidence="4 10" id="KW-0812">Transmembrane</keyword>
<evidence type="ECO:0000256" key="10">
    <source>
        <dbReference type="HAMAP-Rule" id="MF_01499"/>
    </source>
</evidence>
<evidence type="ECO:0000256" key="4">
    <source>
        <dbReference type="ARBA" id="ARBA00022692"/>
    </source>
</evidence>
<feature type="transmembrane region" description="Helical" evidence="10">
    <location>
        <begin position="73"/>
        <end position="89"/>
    </location>
</feature>
<reference evidence="12" key="2">
    <citation type="journal article" date="2021" name="PeerJ">
        <title>Extensive microbial diversity within the chicken gut microbiome revealed by metagenomics and culture.</title>
        <authorList>
            <person name="Gilroy R."/>
            <person name="Ravi A."/>
            <person name="Getino M."/>
            <person name="Pursley I."/>
            <person name="Horton D.L."/>
            <person name="Alikhan N.F."/>
            <person name="Baker D."/>
            <person name="Gharbi K."/>
            <person name="Hall N."/>
            <person name="Watson M."/>
            <person name="Adriaenssens E.M."/>
            <person name="Foster-Nyarko E."/>
            <person name="Jarju S."/>
            <person name="Secka A."/>
            <person name="Antonio M."/>
            <person name="Oren A."/>
            <person name="Chaudhuri R.R."/>
            <person name="La Ragione R."/>
            <person name="Hildebrand F."/>
            <person name="Pallen M.J."/>
        </authorList>
    </citation>
    <scope>NUCLEOTIDE SEQUENCE</scope>
    <source>
        <strain evidence="12">1063</strain>
    </source>
</reference>
<keyword evidence="5 10" id="KW-0548">Nucleotidyltransferase</keyword>
<dbReference type="FunFam" id="3.40.1700.10:FF:000002">
    <property type="entry name" value="Diadenylate cyclase"/>
    <property type="match status" value="1"/>
</dbReference>
<protein>
    <recommendedName>
        <fullName evidence="10">Diadenylate cyclase</fullName>
        <shortName evidence="10">DAC</shortName>
        <ecNumber evidence="10">2.7.7.85</ecNumber>
    </recommendedName>
    <alternativeName>
        <fullName evidence="10">Cyclic-di-AMP synthase</fullName>
        <shortName evidence="10">c-di-AMP synthase</shortName>
    </alternativeName>
</protein>